<reference evidence="2" key="1">
    <citation type="submission" date="2015-09" db="EMBL/GenBank/DDBJ databases">
        <authorList>
            <person name="Rodrigo-Torres L."/>
            <person name="Arahal D.R."/>
        </authorList>
    </citation>
    <scope>NUCLEOTIDE SEQUENCE [LARGE SCALE GENOMIC DNA]</scope>
    <source>
        <strain evidence="2">CECT 4293</strain>
    </source>
</reference>
<name>A0A0P1E8L6_9RHOB</name>
<organism evidence="1 2">
    <name type="scientific">Ruegeria atlantica</name>
    <dbReference type="NCBI Taxonomy" id="81569"/>
    <lineage>
        <taxon>Bacteria</taxon>
        <taxon>Pseudomonadati</taxon>
        <taxon>Pseudomonadota</taxon>
        <taxon>Alphaproteobacteria</taxon>
        <taxon>Rhodobacterales</taxon>
        <taxon>Roseobacteraceae</taxon>
        <taxon>Ruegeria</taxon>
    </lineage>
</organism>
<sequence length="279" mass="31957">MPNPYLRGDGRPELLRSWLAFLDVLGFKEILREDDRSQIEQLHHLLRQGSNILQGAENDDLATEGFQLPDYHALTAFTDNIVLGFPIHDDGEMESGMAFDRIGEFQLHMVLGGFFVRGGLAFGDAYVDDLAVYGPALLQAYEAESQLARDPRIVISQSGKEVIAHHLEYYGRMPHAPQNTDLKRDRDGQWFIDYLESTIIDPHPEEQLIDFEKVMAHRDIVTAKLSEYSANPRVWSKYEWVADYHNDFCARYPKYFDRDFLIDVEAARASISSILTDVD</sequence>
<dbReference type="EMBL" id="CYPS01000067">
    <property type="protein sequence ID" value="CUH45455.1"/>
    <property type="molecule type" value="Genomic_DNA"/>
</dbReference>
<evidence type="ECO:0000313" key="2">
    <source>
        <dbReference type="Proteomes" id="UP000050786"/>
    </source>
</evidence>
<evidence type="ECO:0000313" key="1">
    <source>
        <dbReference type="EMBL" id="CUH45455.1"/>
    </source>
</evidence>
<dbReference type="RefSeq" id="WP_145975952.1">
    <property type="nucleotide sequence ID" value="NZ_CYPS01000067.1"/>
</dbReference>
<dbReference type="AlphaFoldDB" id="A0A0P1E8L6"/>
<gene>
    <name evidence="1" type="ORF">RUM4293_04370</name>
</gene>
<proteinExistence type="predicted"/>
<dbReference type="Proteomes" id="UP000050786">
    <property type="component" value="Unassembled WGS sequence"/>
</dbReference>
<accession>A0A0P1E8L6</accession>
<keyword evidence="2" id="KW-1185">Reference proteome</keyword>
<protein>
    <submittedName>
        <fullName evidence="1">Uncharacterized protein</fullName>
    </submittedName>
</protein>